<keyword evidence="7" id="KW-0808">Transferase</keyword>
<dbReference type="NCBIfam" id="TIGR00537">
    <property type="entry name" value="hemK_rel_arch"/>
    <property type="match status" value="1"/>
</dbReference>
<evidence type="ECO:0000256" key="8">
    <source>
        <dbReference type="ARBA" id="ARBA00022691"/>
    </source>
</evidence>
<organism evidence="28 29">
    <name type="scientific">Rotaria sordida</name>
    <dbReference type="NCBI Taxonomy" id="392033"/>
    <lineage>
        <taxon>Eukaryota</taxon>
        <taxon>Metazoa</taxon>
        <taxon>Spiralia</taxon>
        <taxon>Gnathifera</taxon>
        <taxon>Rotifera</taxon>
        <taxon>Eurotatoria</taxon>
        <taxon>Bdelloidea</taxon>
        <taxon>Philodinida</taxon>
        <taxon>Philodinidae</taxon>
        <taxon>Rotaria</taxon>
    </lineage>
</organism>
<evidence type="ECO:0000259" key="27">
    <source>
        <dbReference type="Pfam" id="PF05175"/>
    </source>
</evidence>
<evidence type="ECO:0000256" key="16">
    <source>
        <dbReference type="ARBA" id="ARBA00053180"/>
    </source>
</evidence>
<dbReference type="FunFam" id="3.40.50.150:FF:000077">
    <property type="entry name" value="HemK methyltransferase family member 2"/>
    <property type="match status" value="1"/>
</dbReference>
<accession>A0A818ZF03</accession>
<keyword evidence="8" id="KW-0949">S-adenosyl-L-methionine</keyword>
<feature type="transmembrane region" description="Helical" evidence="26">
    <location>
        <begin position="286"/>
        <end position="310"/>
    </location>
</feature>
<sequence length="473" mass="53814">MFPTPDLSHLTRNDYNQIYEPDADSFLLLDALELKLNEILEQKPFIIFEFGSGSGLITTFVAKHFCLTSCLFFAIDINPYACYSTKRTFQQNNLHKNHCLNIIQCNLADPLIDRLSSKVDLILFNPPYVPTETSDVKEVIERTYAGGKQGIEVIEKAIEQASRLLSSKGLFYMVALEENNFDTLKELANQVGLNIDIILKRRTLIERLFVMNYSLFPPILSTIQYHQFIAGLFGGIISPIRGLQGLYGGVTSNVVGNGISLGLYLFIYNTIIVLNNDQDKIKNLTFYYRTIYSTTAGLLTIILTNPMWVIKTRMCLQYSNNKTAITYNNMFDAFRKTYQSEGITAFYKGLTPGLVGIFHGTIQFSSYEQMKSFYVNPFHTTYFLTSVVFTFSALSKFIAATSTYPIQVICTRLQDQHQNYNGVLDVIKKTYKRKGISGFFKGVVPALYRVIPASCITFVFYEFILYELKHGII</sequence>
<dbReference type="Pfam" id="PF05175">
    <property type="entry name" value="MTS"/>
    <property type="match status" value="1"/>
</dbReference>
<evidence type="ECO:0000256" key="4">
    <source>
        <dbReference type="ARBA" id="ARBA00006375"/>
    </source>
</evidence>
<comment type="similarity">
    <text evidence="3">Belongs to the eukaryotic/archaeal PrmC-related family.</text>
</comment>
<evidence type="ECO:0000256" key="3">
    <source>
        <dbReference type="ARBA" id="ARBA00006149"/>
    </source>
</evidence>
<gene>
    <name evidence="28" type="ORF">OTI717_LOCUS16646</name>
</gene>
<evidence type="ECO:0000256" key="20">
    <source>
        <dbReference type="ARBA" id="ARBA00080992"/>
    </source>
</evidence>
<feature type="transmembrane region" description="Helical" evidence="26">
    <location>
        <begin position="210"/>
        <end position="234"/>
    </location>
</feature>
<feature type="repeat" description="Solcar" evidence="24">
    <location>
        <begin position="381"/>
        <end position="467"/>
    </location>
</feature>
<dbReference type="GO" id="GO:0032259">
    <property type="term" value="P:methylation"/>
    <property type="evidence" value="ECO:0007669"/>
    <property type="project" value="UniProtKB-KW"/>
</dbReference>
<dbReference type="SUPFAM" id="SSF103506">
    <property type="entry name" value="Mitochondrial carrier"/>
    <property type="match status" value="1"/>
</dbReference>
<dbReference type="AlphaFoldDB" id="A0A818ZF03"/>
<comment type="caution">
    <text evidence="28">The sequence shown here is derived from an EMBL/GenBank/DDBJ whole genome shotgun (WGS) entry which is preliminary data.</text>
</comment>
<evidence type="ECO:0000256" key="23">
    <source>
        <dbReference type="ARBA" id="ARBA00093667"/>
    </source>
</evidence>
<keyword evidence="10" id="KW-0677">Repeat</keyword>
<dbReference type="PROSITE" id="PS00092">
    <property type="entry name" value="N6_MTASE"/>
    <property type="match status" value="1"/>
</dbReference>
<dbReference type="Gene3D" id="3.40.50.150">
    <property type="entry name" value="Vaccinia Virus protein VP39"/>
    <property type="match status" value="1"/>
</dbReference>
<evidence type="ECO:0000256" key="22">
    <source>
        <dbReference type="ARBA" id="ARBA00093624"/>
    </source>
</evidence>
<feature type="transmembrane region" description="Helical" evidence="26">
    <location>
        <begin position="254"/>
        <end position="274"/>
    </location>
</feature>
<keyword evidence="12 24" id="KW-0472">Membrane</keyword>
<evidence type="ECO:0000256" key="9">
    <source>
        <dbReference type="ARBA" id="ARBA00022692"/>
    </source>
</evidence>
<evidence type="ECO:0000256" key="1">
    <source>
        <dbReference type="ARBA" id="ARBA00004123"/>
    </source>
</evidence>
<dbReference type="InterPro" id="IPR007848">
    <property type="entry name" value="Small_mtfrase_dom"/>
</dbReference>
<reference evidence="28" key="1">
    <citation type="submission" date="2021-02" db="EMBL/GenBank/DDBJ databases">
        <authorList>
            <person name="Nowell W R."/>
        </authorList>
    </citation>
    <scope>NUCLEOTIDE SEQUENCE</scope>
</reference>
<evidence type="ECO:0000256" key="19">
    <source>
        <dbReference type="ARBA" id="ARBA00076540"/>
    </source>
</evidence>
<evidence type="ECO:0000256" key="11">
    <source>
        <dbReference type="ARBA" id="ARBA00022989"/>
    </source>
</evidence>
<dbReference type="GO" id="GO:0055085">
    <property type="term" value="P:transmembrane transport"/>
    <property type="evidence" value="ECO:0007669"/>
    <property type="project" value="InterPro"/>
</dbReference>
<evidence type="ECO:0000256" key="14">
    <source>
        <dbReference type="ARBA" id="ARBA00048619"/>
    </source>
</evidence>
<evidence type="ECO:0000256" key="18">
    <source>
        <dbReference type="ARBA" id="ARBA00075330"/>
    </source>
</evidence>
<comment type="similarity">
    <text evidence="4 25">Belongs to the mitochondrial carrier (TC 2.A.29) family.</text>
</comment>
<proteinExistence type="inferred from homology"/>
<evidence type="ECO:0000256" key="26">
    <source>
        <dbReference type="SAM" id="Phobius"/>
    </source>
</evidence>
<dbReference type="InterPro" id="IPR004557">
    <property type="entry name" value="PrmC-related"/>
</dbReference>
<dbReference type="GO" id="GO:0036009">
    <property type="term" value="F:protein-glutamine N-methyltransferase activity"/>
    <property type="evidence" value="ECO:0007669"/>
    <property type="project" value="UniProtKB-ARBA"/>
</dbReference>
<evidence type="ECO:0000313" key="29">
    <source>
        <dbReference type="Proteomes" id="UP000663823"/>
    </source>
</evidence>
<evidence type="ECO:0000256" key="24">
    <source>
        <dbReference type="PROSITE-ProRule" id="PRU00282"/>
    </source>
</evidence>
<dbReference type="Pfam" id="PF00153">
    <property type="entry name" value="Mito_carr"/>
    <property type="match status" value="2"/>
</dbReference>
<dbReference type="SUPFAM" id="SSF53335">
    <property type="entry name" value="S-adenosyl-L-methionine-dependent methyltransferases"/>
    <property type="match status" value="1"/>
</dbReference>
<evidence type="ECO:0000256" key="21">
    <source>
        <dbReference type="ARBA" id="ARBA00083337"/>
    </source>
</evidence>
<keyword evidence="5 25" id="KW-0813">Transport</keyword>
<feature type="domain" description="Methyltransferase small" evidence="27">
    <location>
        <begin position="23"/>
        <end position="183"/>
    </location>
</feature>
<dbReference type="InterPro" id="IPR023395">
    <property type="entry name" value="MCP_dom_sf"/>
</dbReference>
<evidence type="ECO:0000256" key="13">
    <source>
        <dbReference type="ARBA" id="ARBA00023242"/>
    </source>
</evidence>
<keyword evidence="13" id="KW-0539">Nucleus</keyword>
<evidence type="ECO:0000313" key="28">
    <source>
        <dbReference type="EMBL" id="CAF3770762.1"/>
    </source>
</evidence>
<dbReference type="GO" id="GO:0005634">
    <property type="term" value="C:nucleus"/>
    <property type="evidence" value="ECO:0007669"/>
    <property type="project" value="UniProtKB-SubCell"/>
</dbReference>
<dbReference type="InterPro" id="IPR029063">
    <property type="entry name" value="SAM-dependent_MTases_sf"/>
</dbReference>
<evidence type="ECO:0000256" key="6">
    <source>
        <dbReference type="ARBA" id="ARBA00022603"/>
    </source>
</evidence>
<evidence type="ECO:0000256" key="25">
    <source>
        <dbReference type="RuleBase" id="RU000488"/>
    </source>
</evidence>
<dbReference type="EMBL" id="CAJOAX010002102">
    <property type="protein sequence ID" value="CAF3770762.1"/>
    <property type="molecule type" value="Genomic_DNA"/>
</dbReference>
<comment type="catalytic activity">
    <reaction evidence="15">
        <text>methylarsonous acid + S-adenosyl-L-methionine = dimethylarsinate + S-adenosyl-L-homocysteine + 2 H(+)</text>
        <dbReference type="Rhea" id="RHEA:11684"/>
        <dbReference type="ChEBI" id="CHEBI:15378"/>
        <dbReference type="ChEBI" id="CHEBI:16223"/>
        <dbReference type="ChEBI" id="CHEBI:17826"/>
        <dbReference type="ChEBI" id="CHEBI:57856"/>
        <dbReference type="ChEBI" id="CHEBI:59789"/>
    </reaction>
</comment>
<dbReference type="CDD" id="cd02440">
    <property type="entry name" value="AdoMet_MTases"/>
    <property type="match status" value="1"/>
</dbReference>
<evidence type="ECO:0000256" key="15">
    <source>
        <dbReference type="ARBA" id="ARBA00050903"/>
    </source>
</evidence>
<evidence type="ECO:0000256" key="10">
    <source>
        <dbReference type="ARBA" id="ARBA00022737"/>
    </source>
</evidence>
<dbReference type="Gene3D" id="1.50.40.10">
    <property type="entry name" value="Mitochondrial carrier domain"/>
    <property type="match status" value="1"/>
</dbReference>
<dbReference type="GO" id="GO:0006862">
    <property type="term" value="P:nucleotide transport"/>
    <property type="evidence" value="ECO:0007669"/>
    <property type="project" value="InterPro"/>
</dbReference>
<dbReference type="Proteomes" id="UP000663823">
    <property type="component" value="Unassembled WGS sequence"/>
</dbReference>
<keyword evidence="6" id="KW-0489">Methyltransferase</keyword>
<dbReference type="InterPro" id="IPR002052">
    <property type="entry name" value="DNA_methylase_N6_adenine_CS"/>
</dbReference>
<dbReference type="PANTHER" id="PTHR45683">
    <property type="entry name" value="MITOCHONDRIAL NICOTINAMIDE ADENINE DINUCLEOTIDE TRANSPORTER 1-RELATED-RELATED"/>
    <property type="match status" value="1"/>
</dbReference>
<comment type="subcellular location">
    <subcellularLocation>
        <location evidence="2">Membrane</location>
        <topology evidence="2">Multi-pass membrane protein</topology>
    </subcellularLocation>
    <subcellularLocation>
        <location evidence="1">Nucleus</location>
    </subcellularLocation>
</comment>
<dbReference type="PROSITE" id="PS50920">
    <property type="entry name" value="SOLCAR"/>
    <property type="match status" value="2"/>
</dbReference>
<keyword evidence="11 26" id="KW-1133">Transmembrane helix</keyword>
<dbReference type="GO" id="GO:0003676">
    <property type="term" value="F:nucleic acid binding"/>
    <property type="evidence" value="ECO:0007669"/>
    <property type="project" value="InterPro"/>
</dbReference>
<keyword evidence="9 24" id="KW-0812">Transmembrane</keyword>
<dbReference type="GO" id="GO:0016020">
    <property type="term" value="C:membrane"/>
    <property type="evidence" value="ECO:0007669"/>
    <property type="project" value="UniProtKB-SubCell"/>
</dbReference>
<evidence type="ECO:0000256" key="2">
    <source>
        <dbReference type="ARBA" id="ARBA00004141"/>
    </source>
</evidence>
<dbReference type="InterPro" id="IPR018108">
    <property type="entry name" value="MCP_transmembrane"/>
</dbReference>
<name>A0A818ZF03_9BILA</name>
<evidence type="ECO:0000256" key="17">
    <source>
        <dbReference type="ARBA" id="ARBA00062344"/>
    </source>
</evidence>
<dbReference type="InterPro" id="IPR044712">
    <property type="entry name" value="SLC25A32-like"/>
</dbReference>
<protein>
    <recommendedName>
        <fullName evidence="22">Methyltransferase HEMK2</fullName>
    </recommendedName>
    <alternativeName>
        <fullName evidence="21">HemK methyltransferase family member 2</fullName>
    </alternativeName>
    <alternativeName>
        <fullName evidence="19">Lysine N-methyltransferase 9</fullName>
    </alternativeName>
    <alternativeName>
        <fullName evidence="18">Methylarsonite methyltransferase N6AMT1</fullName>
    </alternativeName>
    <alternativeName>
        <fullName evidence="23">Methyltransferase N6AMT1</fullName>
    </alternativeName>
    <alternativeName>
        <fullName evidence="20">Protein N(5)-glutamine methyltransferase</fullName>
    </alternativeName>
</protein>
<evidence type="ECO:0000256" key="5">
    <source>
        <dbReference type="ARBA" id="ARBA00022448"/>
    </source>
</evidence>
<evidence type="ECO:0000256" key="12">
    <source>
        <dbReference type="ARBA" id="ARBA00023136"/>
    </source>
</evidence>
<comment type="catalytic activity">
    <reaction evidence="14">
        <text>L-lysyl-[histone] + S-adenosyl-L-methionine = N(6)-methyl-L-lysyl-[histone] + S-adenosyl-L-homocysteine + H(+)</text>
        <dbReference type="Rhea" id="RHEA:10024"/>
        <dbReference type="Rhea" id="RHEA-COMP:9845"/>
        <dbReference type="Rhea" id="RHEA-COMP:9846"/>
        <dbReference type="ChEBI" id="CHEBI:15378"/>
        <dbReference type="ChEBI" id="CHEBI:29969"/>
        <dbReference type="ChEBI" id="CHEBI:57856"/>
        <dbReference type="ChEBI" id="CHEBI:59789"/>
        <dbReference type="ChEBI" id="CHEBI:61929"/>
    </reaction>
    <physiologicalReaction direction="left-to-right" evidence="14">
        <dbReference type="Rhea" id="RHEA:10025"/>
    </physiologicalReaction>
</comment>
<comment type="subunit">
    <text evidence="17">Heterodimer; heterodimerization with TRMT112 is required for S-adenosyl-L-methionine-binding.</text>
</comment>
<comment type="function">
    <text evidence="16">Methyltransferase that can methylate proteins and, to a lower extent, arsenic. Catalytic subunit of a heterodimer with TRMT112, which monomethylates 'Lys-12' of histone H4 (H4K12me1), a modification present at the promoters of numerous genes encoding cell cycle regulators. Catalytic subunit of a heterodimer with TRMT112, which catalyzes N5-methylation of Glu residue of proteins with a Gly-Gln-Xaa-Xaa-Xaa-Arg motif. Methylates ETF1 on 'Gln-185'; ETF1 needs to be complexed to ERF3 in its GTP-bound form to be efficiently methylated. May also play a role in the modulation of arsenic-induced toxicity by mediating the conversion of monomethylarsonous acid (3+) into the less toxic dimethylarsonic acid. It however only plays a limited role in arsenic metabolism compared with AS3MT.</text>
</comment>
<feature type="repeat" description="Solcar" evidence="24">
    <location>
        <begin position="284"/>
        <end position="373"/>
    </location>
</feature>
<evidence type="ECO:0000256" key="7">
    <source>
        <dbReference type="ARBA" id="ARBA00022679"/>
    </source>
</evidence>